<reference evidence="7 8" key="1">
    <citation type="submission" date="2023-02" db="EMBL/GenBank/DDBJ databases">
        <title>LHISI_Scaffold_Assembly.</title>
        <authorList>
            <person name="Stuart O.P."/>
            <person name="Cleave R."/>
            <person name="Magrath M.J.L."/>
            <person name="Mikheyev A.S."/>
        </authorList>
    </citation>
    <scope>NUCLEOTIDE SEQUENCE [LARGE SCALE GENOMIC DNA]</scope>
    <source>
        <strain evidence="7">Daus_M_001</strain>
        <tissue evidence="7">Leg muscle</tissue>
    </source>
</reference>
<dbReference type="Proteomes" id="UP001159363">
    <property type="component" value="Chromosome 2"/>
</dbReference>
<evidence type="ECO:0000256" key="3">
    <source>
        <dbReference type="ARBA" id="ARBA00022741"/>
    </source>
</evidence>
<proteinExistence type="predicted"/>
<evidence type="ECO:0000313" key="8">
    <source>
        <dbReference type="Proteomes" id="UP001159363"/>
    </source>
</evidence>
<keyword evidence="3" id="KW-0547">Nucleotide-binding</keyword>
<keyword evidence="4" id="KW-0418">Kinase</keyword>
<dbReference type="InterPro" id="IPR051175">
    <property type="entry name" value="CLK_kinases"/>
</dbReference>
<organism evidence="7 8">
    <name type="scientific">Dryococelus australis</name>
    <dbReference type="NCBI Taxonomy" id="614101"/>
    <lineage>
        <taxon>Eukaryota</taxon>
        <taxon>Metazoa</taxon>
        <taxon>Ecdysozoa</taxon>
        <taxon>Arthropoda</taxon>
        <taxon>Hexapoda</taxon>
        <taxon>Insecta</taxon>
        <taxon>Pterygota</taxon>
        <taxon>Neoptera</taxon>
        <taxon>Polyneoptera</taxon>
        <taxon>Phasmatodea</taxon>
        <taxon>Verophasmatodea</taxon>
        <taxon>Anareolatae</taxon>
        <taxon>Phasmatidae</taxon>
        <taxon>Eurycanthinae</taxon>
        <taxon>Dryococelus</taxon>
    </lineage>
</organism>
<keyword evidence="8" id="KW-1185">Reference proteome</keyword>
<dbReference type="EMBL" id="JARBHB010000002">
    <property type="protein sequence ID" value="KAJ8893844.1"/>
    <property type="molecule type" value="Genomic_DNA"/>
</dbReference>
<accession>A0ABQ9IC73</accession>
<evidence type="ECO:0000256" key="6">
    <source>
        <dbReference type="SAM" id="MobiDB-lite"/>
    </source>
</evidence>
<evidence type="ECO:0000313" key="7">
    <source>
        <dbReference type="EMBL" id="KAJ8893844.1"/>
    </source>
</evidence>
<keyword evidence="1" id="KW-0723">Serine/threonine-protein kinase</keyword>
<dbReference type="PANTHER" id="PTHR45646">
    <property type="entry name" value="SERINE/THREONINE-PROTEIN KINASE DOA-RELATED"/>
    <property type="match status" value="1"/>
</dbReference>
<dbReference type="SUPFAM" id="SSF56112">
    <property type="entry name" value="Protein kinase-like (PK-like)"/>
    <property type="match status" value="1"/>
</dbReference>
<keyword evidence="5" id="KW-0067">ATP-binding</keyword>
<dbReference type="Gene3D" id="1.10.510.10">
    <property type="entry name" value="Transferase(Phosphotransferase) domain 1"/>
    <property type="match status" value="1"/>
</dbReference>
<dbReference type="InterPro" id="IPR011009">
    <property type="entry name" value="Kinase-like_dom_sf"/>
</dbReference>
<sequence length="103" mass="12410">MARKTKTKYFYHGKLDWDEKSSAGRYVRENCKPLHRYQSSEDQEHRHLFDLVSRMLEYEPTSRITLSDALRHPFFDKIPHHQKLGEYRGSSEDSRERSHSLSR</sequence>
<evidence type="ECO:0000256" key="4">
    <source>
        <dbReference type="ARBA" id="ARBA00022777"/>
    </source>
</evidence>
<evidence type="ECO:0000256" key="1">
    <source>
        <dbReference type="ARBA" id="ARBA00022527"/>
    </source>
</evidence>
<evidence type="ECO:0000256" key="5">
    <source>
        <dbReference type="ARBA" id="ARBA00022840"/>
    </source>
</evidence>
<evidence type="ECO:0000256" key="2">
    <source>
        <dbReference type="ARBA" id="ARBA00022679"/>
    </source>
</evidence>
<dbReference type="PANTHER" id="PTHR45646:SF11">
    <property type="entry name" value="SERINE_THREONINE-PROTEIN KINASE DOA"/>
    <property type="match status" value="1"/>
</dbReference>
<name>A0ABQ9IC73_9NEOP</name>
<keyword evidence="2" id="KW-0808">Transferase</keyword>
<protein>
    <submittedName>
        <fullName evidence="7">Uncharacterized protein</fullName>
    </submittedName>
</protein>
<gene>
    <name evidence="7" type="ORF">PR048_006445</name>
</gene>
<feature type="region of interest" description="Disordered" evidence="6">
    <location>
        <begin position="81"/>
        <end position="103"/>
    </location>
</feature>
<comment type="caution">
    <text evidence="7">The sequence shown here is derived from an EMBL/GenBank/DDBJ whole genome shotgun (WGS) entry which is preliminary data.</text>
</comment>